<evidence type="ECO:0000256" key="1">
    <source>
        <dbReference type="ARBA" id="ARBA00003416"/>
    </source>
</evidence>
<comment type="function">
    <text evidence="1">Involved in DNA recombination.</text>
</comment>
<dbReference type="InterPro" id="IPR003798">
    <property type="entry name" value="DNA_recombination_RmuC"/>
</dbReference>
<organism evidence="7 8">
    <name type="scientific">Dehalobacter restrictus</name>
    <dbReference type="NCBI Taxonomy" id="55583"/>
    <lineage>
        <taxon>Bacteria</taxon>
        <taxon>Bacillati</taxon>
        <taxon>Bacillota</taxon>
        <taxon>Clostridia</taxon>
        <taxon>Eubacteriales</taxon>
        <taxon>Desulfitobacteriaceae</taxon>
        <taxon>Dehalobacter</taxon>
    </lineage>
</organism>
<keyword evidence="6" id="KW-1133">Transmembrane helix</keyword>
<name>A0A857DHK6_9FIRM</name>
<evidence type="ECO:0000313" key="7">
    <source>
        <dbReference type="EMBL" id="QHA00830.1"/>
    </source>
</evidence>
<evidence type="ECO:0000256" key="3">
    <source>
        <dbReference type="ARBA" id="ARBA00023054"/>
    </source>
</evidence>
<keyword evidence="6" id="KW-0472">Membrane</keyword>
<reference evidence="7 8" key="1">
    <citation type="submission" date="2019-12" db="EMBL/GenBank/DDBJ databases">
        <title>Sequence classification of anaerobic respiratory reductive dehalogenases: First we see many, then we see few.</title>
        <authorList>
            <person name="Molenda O."/>
            <person name="Puentes Jacome L.A."/>
            <person name="Cao X."/>
            <person name="Nesbo C.L."/>
            <person name="Tang S."/>
            <person name="Morson N."/>
            <person name="Patron J."/>
            <person name="Lomheim L."/>
            <person name="Wishart D.S."/>
            <person name="Edwards E.A."/>
        </authorList>
    </citation>
    <scope>NUCLEOTIDE SEQUENCE [LARGE SCALE GENOMIC DNA]</scope>
    <source>
        <strain evidence="7 8">12DCA</strain>
    </source>
</reference>
<keyword evidence="3 5" id="KW-0175">Coiled coil</keyword>
<feature type="transmembrane region" description="Helical" evidence="6">
    <location>
        <begin position="6"/>
        <end position="26"/>
    </location>
</feature>
<evidence type="ECO:0000256" key="6">
    <source>
        <dbReference type="SAM" id="Phobius"/>
    </source>
</evidence>
<accession>A0A857DHK6</accession>
<dbReference type="Pfam" id="PF02646">
    <property type="entry name" value="RmuC"/>
    <property type="match status" value="1"/>
</dbReference>
<feature type="coiled-coil region" evidence="5">
    <location>
        <begin position="31"/>
        <end position="58"/>
    </location>
</feature>
<sequence>MDPVFLYVISAVMVGIILGFGTGFSIRGGQARGLLEKARTLEQENERLHAELNQEYERRMQNSAVISELRTRLEMEQTAYEEKLTLLSHAREELSNGFKALSAEALKNNNQSFLELAKVVLEKTQVQASADLEKRQTSIDELVKPLRESLDKVDLKINELEQKRAGAYEGLLKQVENMAFGQEKLQRETLKLTSALKSPTVRGRWGEIQLQRVVELAGMVEYCDFYQQEEVSGESGRQRPDMIIRLPGNKTIVVDSKAPLADYLEAVEALDEDQKRTKLSGHARQVKNHITKLAAKSYWNQFDFTPEFVVMFLPGETFFSAALQSDPELIEYGAGQRVILATPTTLIALLKAVAYGWSQEQINENARHISELGKQLYDRISVLTEHLLDIRKGLAQATQAYNRAVGSYENRVLVTARKFKELGVAGDNEIGEMEILETGLREIAAGDN</sequence>
<keyword evidence="6" id="KW-0812">Transmembrane</keyword>
<proteinExistence type="inferred from homology"/>
<evidence type="ECO:0000256" key="2">
    <source>
        <dbReference type="ARBA" id="ARBA00009840"/>
    </source>
</evidence>
<gene>
    <name evidence="7" type="primary">rmuC</name>
    <name evidence="7" type="ORF">GQ588_09385</name>
</gene>
<protein>
    <submittedName>
        <fullName evidence="7">DNA recombination protein RmuC</fullName>
    </submittedName>
</protein>
<dbReference type="PANTHER" id="PTHR30563">
    <property type="entry name" value="DNA RECOMBINATION PROTEIN RMUC"/>
    <property type="match status" value="1"/>
</dbReference>
<dbReference type="EMBL" id="CP046996">
    <property type="protein sequence ID" value="QHA00830.1"/>
    <property type="molecule type" value="Genomic_DNA"/>
</dbReference>
<dbReference type="AlphaFoldDB" id="A0A857DHK6"/>
<dbReference type="Proteomes" id="UP000430508">
    <property type="component" value="Chromosome"/>
</dbReference>
<keyword evidence="4" id="KW-0233">DNA recombination</keyword>
<comment type="similarity">
    <text evidence="2">Belongs to the RmuC family.</text>
</comment>
<evidence type="ECO:0000256" key="5">
    <source>
        <dbReference type="SAM" id="Coils"/>
    </source>
</evidence>
<dbReference type="RefSeq" id="WP_019226504.1">
    <property type="nucleotide sequence ID" value="NZ_CP046996.1"/>
</dbReference>
<evidence type="ECO:0000256" key="4">
    <source>
        <dbReference type="ARBA" id="ARBA00023172"/>
    </source>
</evidence>
<dbReference type="PANTHER" id="PTHR30563:SF0">
    <property type="entry name" value="DNA RECOMBINATION PROTEIN RMUC"/>
    <property type="match status" value="1"/>
</dbReference>
<dbReference type="GO" id="GO:0006310">
    <property type="term" value="P:DNA recombination"/>
    <property type="evidence" value="ECO:0007669"/>
    <property type="project" value="UniProtKB-KW"/>
</dbReference>
<evidence type="ECO:0000313" key="8">
    <source>
        <dbReference type="Proteomes" id="UP000430508"/>
    </source>
</evidence>